<evidence type="ECO:0000313" key="1">
    <source>
        <dbReference type="EMBL" id="CEG48228.1"/>
    </source>
</evidence>
<dbReference type="AlphaFoldDB" id="A0A0P1B0P0"/>
<dbReference type="EMBL" id="CCYD01002887">
    <property type="protein sequence ID" value="CEG48228.1"/>
    <property type="molecule type" value="Genomic_DNA"/>
</dbReference>
<evidence type="ECO:0000313" key="2">
    <source>
        <dbReference type="Proteomes" id="UP000054928"/>
    </source>
</evidence>
<dbReference type="RefSeq" id="XP_036263444.1">
    <property type="nucleotide sequence ID" value="XM_036407197.1"/>
</dbReference>
<organism evidence="1 2">
    <name type="scientific">Plasmopara halstedii</name>
    <name type="common">Downy mildew of sunflower</name>
    <dbReference type="NCBI Taxonomy" id="4781"/>
    <lineage>
        <taxon>Eukaryota</taxon>
        <taxon>Sar</taxon>
        <taxon>Stramenopiles</taxon>
        <taxon>Oomycota</taxon>
        <taxon>Peronosporomycetes</taxon>
        <taxon>Peronosporales</taxon>
        <taxon>Peronosporaceae</taxon>
        <taxon>Plasmopara</taxon>
    </lineage>
</organism>
<proteinExistence type="predicted"/>
<sequence length="59" mass="6592">MKIQVKLSGNLLTFQVSKGMEIALYDDDILRTCHGEVITTLSLRIKCKRIAPVQNFGLA</sequence>
<accession>A0A0P1B0P0</accession>
<dbReference type="GeneID" id="59052905"/>
<protein>
    <submittedName>
        <fullName evidence="1">Uncharacterized protein</fullName>
    </submittedName>
</protein>
<reference evidence="2" key="1">
    <citation type="submission" date="2014-09" db="EMBL/GenBank/DDBJ databases">
        <authorList>
            <person name="Sharma Rahul"/>
            <person name="Thines Marco"/>
        </authorList>
    </citation>
    <scope>NUCLEOTIDE SEQUENCE [LARGE SCALE GENOMIC DNA]</scope>
</reference>
<dbReference type="Proteomes" id="UP000054928">
    <property type="component" value="Unassembled WGS sequence"/>
</dbReference>
<keyword evidence="2" id="KW-1185">Reference proteome</keyword>
<name>A0A0P1B0P0_PLAHL</name>